<feature type="domain" description="RRM" evidence="4">
    <location>
        <begin position="266"/>
        <end position="346"/>
    </location>
</feature>
<feature type="compositionally biased region" description="Pro residues" evidence="3">
    <location>
        <begin position="184"/>
        <end position="195"/>
    </location>
</feature>
<feature type="compositionally biased region" description="Low complexity" evidence="3">
    <location>
        <begin position="352"/>
        <end position="366"/>
    </location>
</feature>
<evidence type="ECO:0000313" key="5">
    <source>
        <dbReference type="EMBL" id="KAK1739275.1"/>
    </source>
</evidence>
<dbReference type="InterPro" id="IPR012677">
    <property type="entry name" value="Nucleotide-bd_a/b_plait_sf"/>
</dbReference>
<dbReference type="AlphaFoldDB" id="A0AAD9DB17"/>
<name>A0AAD9DB17_9STRA</name>
<keyword evidence="1 2" id="KW-0694">RNA-binding</keyword>
<organism evidence="5 6">
    <name type="scientific">Skeletonema marinoi</name>
    <dbReference type="NCBI Taxonomy" id="267567"/>
    <lineage>
        <taxon>Eukaryota</taxon>
        <taxon>Sar</taxon>
        <taxon>Stramenopiles</taxon>
        <taxon>Ochrophyta</taxon>
        <taxon>Bacillariophyta</taxon>
        <taxon>Coscinodiscophyceae</taxon>
        <taxon>Thalassiosirophycidae</taxon>
        <taxon>Thalassiosirales</taxon>
        <taxon>Skeletonemataceae</taxon>
        <taxon>Skeletonema</taxon>
        <taxon>Skeletonema marinoi-dohrnii complex</taxon>
    </lineage>
</organism>
<feature type="compositionally biased region" description="Polar residues" evidence="3">
    <location>
        <begin position="171"/>
        <end position="183"/>
    </location>
</feature>
<dbReference type="InterPro" id="IPR035979">
    <property type="entry name" value="RBD_domain_sf"/>
</dbReference>
<dbReference type="InterPro" id="IPR050502">
    <property type="entry name" value="Euk_RNA-bind_prot"/>
</dbReference>
<feature type="region of interest" description="Disordered" evidence="3">
    <location>
        <begin position="155"/>
        <end position="199"/>
    </location>
</feature>
<evidence type="ECO:0000313" key="6">
    <source>
        <dbReference type="Proteomes" id="UP001224775"/>
    </source>
</evidence>
<comment type="caution">
    <text evidence="5">The sequence shown here is derived from an EMBL/GenBank/DDBJ whole genome shotgun (WGS) entry which is preliminary data.</text>
</comment>
<evidence type="ECO:0000256" key="3">
    <source>
        <dbReference type="SAM" id="MobiDB-lite"/>
    </source>
</evidence>
<feature type="compositionally biased region" description="Polar residues" evidence="3">
    <location>
        <begin position="1"/>
        <end position="21"/>
    </location>
</feature>
<gene>
    <name evidence="5" type="ORF">QTG54_009818</name>
</gene>
<accession>A0AAD9DB17</accession>
<proteinExistence type="predicted"/>
<dbReference type="SUPFAM" id="SSF54928">
    <property type="entry name" value="RNA-binding domain, RBD"/>
    <property type="match status" value="1"/>
</dbReference>
<dbReference type="InterPro" id="IPR000504">
    <property type="entry name" value="RRM_dom"/>
</dbReference>
<feature type="region of interest" description="Disordered" evidence="3">
    <location>
        <begin position="235"/>
        <end position="266"/>
    </location>
</feature>
<reference evidence="5" key="1">
    <citation type="submission" date="2023-06" db="EMBL/GenBank/DDBJ databases">
        <title>Survivors Of The Sea: Transcriptome response of Skeletonema marinoi to long-term dormancy.</title>
        <authorList>
            <person name="Pinder M.I.M."/>
            <person name="Kourtchenko O."/>
            <person name="Robertson E.K."/>
            <person name="Larsson T."/>
            <person name="Maumus F."/>
            <person name="Osuna-Cruz C.M."/>
            <person name="Vancaester E."/>
            <person name="Stenow R."/>
            <person name="Vandepoele K."/>
            <person name="Ploug H."/>
            <person name="Bruchert V."/>
            <person name="Godhe A."/>
            <person name="Topel M."/>
        </authorList>
    </citation>
    <scope>NUCLEOTIDE SEQUENCE</scope>
    <source>
        <strain evidence="5">R05AC</strain>
    </source>
</reference>
<dbReference type="SMART" id="SM00360">
    <property type="entry name" value="RRM"/>
    <property type="match status" value="1"/>
</dbReference>
<evidence type="ECO:0000256" key="1">
    <source>
        <dbReference type="ARBA" id="ARBA00022884"/>
    </source>
</evidence>
<feature type="region of interest" description="Disordered" evidence="3">
    <location>
        <begin position="1"/>
        <end position="36"/>
    </location>
</feature>
<feature type="region of interest" description="Disordered" evidence="3">
    <location>
        <begin position="349"/>
        <end position="384"/>
    </location>
</feature>
<dbReference type="GO" id="GO:0005634">
    <property type="term" value="C:nucleus"/>
    <property type="evidence" value="ECO:0007669"/>
    <property type="project" value="TreeGrafter"/>
</dbReference>
<dbReference type="Proteomes" id="UP001224775">
    <property type="component" value="Unassembled WGS sequence"/>
</dbReference>
<dbReference type="Gene3D" id="3.30.70.330">
    <property type="match status" value="1"/>
</dbReference>
<dbReference type="EMBL" id="JATAAI010000018">
    <property type="protein sequence ID" value="KAK1739275.1"/>
    <property type="molecule type" value="Genomic_DNA"/>
</dbReference>
<feature type="compositionally biased region" description="Basic residues" evidence="3">
    <location>
        <begin position="367"/>
        <end position="384"/>
    </location>
</feature>
<sequence>MASTQLNSSQPTTEMEATEGTSARKPSPPATKWHESSQNAIVSSNGFATDFITHSMYNARAQAQVAQVYPNAQVQMGCPPFVEGGGGGGGSGAYNPWPNHQHQQGTVFAGHYGPPQLQPMPQPLLPAMMGPLGLGHSNSNGVSIVDTITVKLRPGGDALTPPPVLQRALSDPSQLNLNQQPARSPSPSPPHPHPPYGENIPLLINVHKLRYDKRLKALIDKKDLMLNYNYTDNQMSGPAITPNQSPPPPGAGQGGEEEDFPGSPKKDLFVFHLPNGMTEGQLHDLFSQVGKLHRARIQFHTEEGKRATKGYGFVTFKRFSDAVVAVHSLNGFSVGGKVLAVTYCRDTPRPISANNSVSTNNGTNSARNRKARRGQRQRRASASA</sequence>
<evidence type="ECO:0000259" key="4">
    <source>
        <dbReference type="PROSITE" id="PS50102"/>
    </source>
</evidence>
<evidence type="ECO:0000256" key="2">
    <source>
        <dbReference type="PROSITE-ProRule" id="PRU00176"/>
    </source>
</evidence>
<keyword evidence="6" id="KW-1185">Reference proteome</keyword>
<dbReference type="GO" id="GO:0003729">
    <property type="term" value="F:mRNA binding"/>
    <property type="evidence" value="ECO:0007669"/>
    <property type="project" value="TreeGrafter"/>
</dbReference>
<dbReference type="PROSITE" id="PS50102">
    <property type="entry name" value="RRM"/>
    <property type="match status" value="1"/>
</dbReference>
<protein>
    <submittedName>
        <fullName evidence="5">RNA-binding protein</fullName>
    </submittedName>
</protein>
<dbReference type="Pfam" id="PF00076">
    <property type="entry name" value="RRM_1"/>
    <property type="match status" value="1"/>
</dbReference>
<dbReference type="PANTHER" id="PTHR48025">
    <property type="entry name" value="OS02G0815200 PROTEIN"/>
    <property type="match status" value="1"/>
</dbReference>
<dbReference type="PANTHER" id="PTHR48025:SF1">
    <property type="entry name" value="RRM DOMAIN-CONTAINING PROTEIN"/>
    <property type="match status" value="1"/>
</dbReference>